<dbReference type="GO" id="GO:0006310">
    <property type="term" value="P:DNA recombination"/>
    <property type="evidence" value="ECO:0007669"/>
    <property type="project" value="UniProtKB-KW"/>
</dbReference>
<dbReference type="SUPFAM" id="SSF56349">
    <property type="entry name" value="DNA breaking-rejoining enzymes"/>
    <property type="match status" value="1"/>
</dbReference>
<dbReference type="Gene3D" id="1.10.443.10">
    <property type="entry name" value="Intergrase catalytic core"/>
    <property type="match status" value="1"/>
</dbReference>
<protein>
    <submittedName>
        <fullName evidence="8">Integrase</fullName>
    </submittedName>
</protein>
<keyword evidence="4" id="KW-0233">DNA recombination</keyword>
<dbReference type="GO" id="GO:0015074">
    <property type="term" value="P:DNA integration"/>
    <property type="evidence" value="ECO:0007669"/>
    <property type="project" value="UniProtKB-KW"/>
</dbReference>
<dbReference type="InterPro" id="IPR053876">
    <property type="entry name" value="Phage_int_M"/>
</dbReference>
<dbReference type="Gene3D" id="3.30.160.390">
    <property type="entry name" value="Integrase, DNA-binding domain"/>
    <property type="match status" value="1"/>
</dbReference>
<dbReference type="PROSITE" id="PS51900">
    <property type="entry name" value="CB"/>
    <property type="match status" value="1"/>
</dbReference>
<comment type="caution">
    <text evidence="8">The sequence shown here is derived from an EMBL/GenBank/DDBJ whole genome shotgun (WGS) entry which is preliminary data.</text>
</comment>
<comment type="similarity">
    <text evidence="1">Belongs to the 'phage' integrase family.</text>
</comment>
<keyword evidence="2" id="KW-0229">DNA integration</keyword>
<dbReference type="Pfam" id="PF00589">
    <property type="entry name" value="Phage_integrase"/>
    <property type="match status" value="1"/>
</dbReference>
<evidence type="ECO:0000259" key="7">
    <source>
        <dbReference type="PROSITE" id="PS51900"/>
    </source>
</evidence>
<gene>
    <name evidence="8" type="ORF">AWB80_01640</name>
</gene>
<evidence type="ECO:0000256" key="4">
    <source>
        <dbReference type="ARBA" id="ARBA00023172"/>
    </source>
</evidence>
<dbReference type="InterPro" id="IPR002104">
    <property type="entry name" value="Integrase_catalytic"/>
</dbReference>
<dbReference type="RefSeq" id="WP_061174325.1">
    <property type="nucleotide sequence ID" value="NZ_FCOE02000004.1"/>
</dbReference>
<dbReference type="STRING" id="1777141.AWB80_01640"/>
<dbReference type="PROSITE" id="PS51898">
    <property type="entry name" value="TYR_RECOMBINASE"/>
    <property type="match status" value="1"/>
</dbReference>
<proteinExistence type="inferred from homology"/>
<evidence type="ECO:0000259" key="6">
    <source>
        <dbReference type="PROSITE" id="PS51898"/>
    </source>
</evidence>
<dbReference type="Proteomes" id="UP000054911">
    <property type="component" value="Unassembled WGS sequence"/>
</dbReference>
<dbReference type="OrthoDB" id="9775880at2"/>
<dbReference type="InterPro" id="IPR025166">
    <property type="entry name" value="Integrase_DNA_bind_dom"/>
</dbReference>
<reference evidence="8" key="1">
    <citation type="submission" date="2016-01" db="EMBL/GenBank/DDBJ databases">
        <authorList>
            <person name="Peeters C."/>
        </authorList>
    </citation>
    <scope>NUCLEOTIDE SEQUENCE [LARGE SCALE GENOMIC DNA]</scope>
    <source>
        <strain evidence="8">LMG 29323</strain>
    </source>
</reference>
<evidence type="ECO:0000313" key="8">
    <source>
        <dbReference type="EMBL" id="SAK51438.1"/>
    </source>
</evidence>
<dbReference type="Gene3D" id="1.10.150.130">
    <property type="match status" value="1"/>
</dbReference>
<dbReference type="Pfam" id="PF22022">
    <property type="entry name" value="Phage_int_M"/>
    <property type="match status" value="1"/>
</dbReference>
<accession>A0A158A0V8</accession>
<name>A0A158A0V8_9BURK</name>
<dbReference type="AlphaFoldDB" id="A0A158A0V8"/>
<evidence type="ECO:0000256" key="1">
    <source>
        <dbReference type="ARBA" id="ARBA00008857"/>
    </source>
</evidence>
<dbReference type="CDD" id="cd00801">
    <property type="entry name" value="INT_P4_C"/>
    <property type="match status" value="1"/>
</dbReference>
<keyword evidence="3 5" id="KW-0238">DNA-binding</keyword>
<organism evidence="8 9">
    <name type="scientific">Caballeronia pedi</name>
    <dbReference type="NCBI Taxonomy" id="1777141"/>
    <lineage>
        <taxon>Bacteria</taxon>
        <taxon>Pseudomonadati</taxon>
        <taxon>Pseudomonadota</taxon>
        <taxon>Betaproteobacteria</taxon>
        <taxon>Burkholderiales</taxon>
        <taxon>Burkholderiaceae</taxon>
        <taxon>Caballeronia</taxon>
    </lineage>
</organism>
<evidence type="ECO:0000256" key="3">
    <source>
        <dbReference type="ARBA" id="ARBA00023125"/>
    </source>
</evidence>
<evidence type="ECO:0000313" key="9">
    <source>
        <dbReference type="Proteomes" id="UP000054911"/>
    </source>
</evidence>
<dbReference type="Pfam" id="PF13356">
    <property type="entry name" value="Arm-DNA-bind_3"/>
    <property type="match status" value="1"/>
</dbReference>
<dbReference type="EMBL" id="FCOE02000004">
    <property type="protein sequence ID" value="SAK51438.1"/>
    <property type="molecule type" value="Genomic_DNA"/>
</dbReference>
<feature type="domain" description="Core-binding (CB)" evidence="7">
    <location>
        <begin position="98"/>
        <end position="179"/>
    </location>
</feature>
<dbReference type="PANTHER" id="PTHR30629:SF2">
    <property type="entry name" value="PROPHAGE INTEGRASE INTS-RELATED"/>
    <property type="match status" value="1"/>
</dbReference>
<dbReference type="InterPro" id="IPR044068">
    <property type="entry name" value="CB"/>
</dbReference>
<evidence type="ECO:0000256" key="2">
    <source>
        <dbReference type="ARBA" id="ARBA00022908"/>
    </source>
</evidence>
<feature type="domain" description="Tyr recombinase" evidence="6">
    <location>
        <begin position="202"/>
        <end position="384"/>
    </location>
</feature>
<keyword evidence="9" id="KW-1185">Reference proteome</keyword>
<dbReference type="InterPro" id="IPR013762">
    <property type="entry name" value="Integrase-like_cat_sf"/>
</dbReference>
<evidence type="ECO:0000256" key="5">
    <source>
        <dbReference type="PROSITE-ProRule" id="PRU01248"/>
    </source>
</evidence>
<dbReference type="GO" id="GO:0003677">
    <property type="term" value="F:DNA binding"/>
    <property type="evidence" value="ECO:0007669"/>
    <property type="project" value="UniProtKB-UniRule"/>
</dbReference>
<dbReference type="InterPro" id="IPR011010">
    <property type="entry name" value="DNA_brk_join_enz"/>
</dbReference>
<dbReference type="InterPro" id="IPR038488">
    <property type="entry name" value="Integrase_DNA-bd_sf"/>
</dbReference>
<dbReference type="InterPro" id="IPR050808">
    <property type="entry name" value="Phage_Integrase"/>
</dbReference>
<sequence length="402" mass="45059">MSLTDVAIKNARPRDKAYRITDGAGMYLEITPSGGKHWRLKYRFSGKEKRLALGSYPLVSLKDARRRRDDARRLLANGIDPGVERRIQKAAAVARSANSFEVVAREWFARQAPTWARSHADKVIARLENDVFPWLGGRPIADISAPDVLAVLRRVEKRGALDTAHRVHQNCGQVFRYAIATGRASRDVSADLRGALAPAQHTHFAAITQPQEVAELLRALDGFQGTFVVQCALRLGPLLFVRPGELRTAHWRDFDLEGAQWRYNVSKTRTDHLVPLSTQAVSILSDLHALTGHRQFVFPGRDVRKPMSGAAVNAALRRLGYDTKTEITGHGFRAMARTILHEQLRFPCEVIEHQLAHRVADNLGTAYNRTKFIDDRVRMMQVWADYLDKLKAGSPVAAVDAR</sequence>
<dbReference type="PANTHER" id="PTHR30629">
    <property type="entry name" value="PROPHAGE INTEGRASE"/>
    <property type="match status" value="1"/>
</dbReference>
<dbReference type="InterPro" id="IPR010998">
    <property type="entry name" value="Integrase_recombinase_N"/>
</dbReference>